<evidence type="ECO:0000256" key="1">
    <source>
        <dbReference type="SAM" id="MobiDB-lite"/>
    </source>
</evidence>
<name>A0A0D7ADX1_9AGAR</name>
<feature type="region of interest" description="Disordered" evidence="1">
    <location>
        <begin position="117"/>
        <end position="140"/>
    </location>
</feature>
<dbReference type="EMBL" id="KN881832">
    <property type="protein sequence ID" value="KIY48614.1"/>
    <property type="molecule type" value="Genomic_DNA"/>
</dbReference>
<dbReference type="Proteomes" id="UP000054144">
    <property type="component" value="Unassembled WGS sequence"/>
</dbReference>
<accession>A0A0D7ADX1</accession>
<keyword evidence="3" id="KW-1185">Reference proteome</keyword>
<protein>
    <submittedName>
        <fullName evidence="2">Uncharacterized protein</fullName>
    </submittedName>
</protein>
<dbReference type="AlphaFoldDB" id="A0A0D7ADX1"/>
<evidence type="ECO:0000313" key="2">
    <source>
        <dbReference type="EMBL" id="KIY48614.1"/>
    </source>
</evidence>
<proteinExistence type="predicted"/>
<organism evidence="2 3">
    <name type="scientific">Fistulina hepatica ATCC 64428</name>
    <dbReference type="NCBI Taxonomy" id="1128425"/>
    <lineage>
        <taxon>Eukaryota</taxon>
        <taxon>Fungi</taxon>
        <taxon>Dikarya</taxon>
        <taxon>Basidiomycota</taxon>
        <taxon>Agaricomycotina</taxon>
        <taxon>Agaricomycetes</taxon>
        <taxon>Agaricomycetidae</taxon>
        <taxon>Agaricales</taxon>
        <taxon>Fistulinaceae</taxon>
        <taxon>Fistulina</taxon>
    </lineage>
</organism>
<evidence type="ECO:0000313" key="3">
    <source>
        <dbReference type="Proteomes" id="UP000054144"/>
    </source>
</evidence>
<sequence>MLFWQICAEKLLRKRTIPVRKKSRSPAAIEPYRHLADLLKEKRKLQGREAIATIQIQRQHNSIKGSLDQAYATFVVGCHEDILRGSARKEADEARDTIGPFPSRKSCLYQGYKRVTNRRRKSPSAGSLAQGYHDNQSASDGRVPMHRLSFFTIAFFPNLCPMPIPVALTRHRAQYHKVREKLRDILGVVFSDPSNIDGTSADGISLLVSETMQYKYVFFENKCQKGTGGDRVTLLRGES</sequence>
<reference evidence="2 3" key="1">
    <citation type="journal article" date="2015" name="Fungal Genet. Biol.">
        <title>Evolution of novel wood decay mechanisms in Agaricales revealed by the genome sequences of Fistulina hepatica and Cylindrobasidium torrendii.</title>
        <authorList>
            <person name="Floudas D."/>
            <person name="Held B.W."/>
            <person name="Riley R."/>
            <person name="Nagy L.G."/>
            <person name="Koehler G."/>
            <person name="Ransdell A.S."/>
            <person name="Younus H."/>
            <person name="Chow J."/>
            <person name="Chiniquy J."/>
            <person name="Lipzen A."/>
            <person name="Tritt A."/>
            <person name="Sun H."/>
            <person name="Haridas S."/>
            <person name="LaButti K."/>
            <person name="Ohm R.A."/>
            <person name="Kues U."/>
            <person name="Blanchette R.A."/>
            <person name="Grigoriev I.V."/>
            <person name="Minto R.E."/>
            <person name="Hibbett D.S."/>
        </authorList>
    </citation>
    <scope>NUCLEOTIDE SEQUENCE [LARGE SCALE GENOMIC DNA]</scope>
    <source>
        <strain evidence="2 3">ATCC 64428</strain>
    </source>
</reference>
<gene>
    <name evidence="2" type="ORF">FISHEDRAFT_58896</name>
</gene>